<gene>
    <name evidence="1" type="ORF">EA58_00180</name>
</gene>
<sequence>MTLKKVPNDHRDAVTVCLTYVAENVTSFDDIFMYRQQLQETYKNHTILITLDDYHQARYTSMHRTNSSDLDDYEALAEQFDVHSDEDYENLSLDLKFKIREINFKKAFISEHSEFESYWLEYEKYPFFKQANLNPIEVLDKDIFFLIVPVDDTPLALTALPNGYFGCDMEPNDIYEMSEHLRKIYGFEFYGIGASLLCYQKTKPLNHTEANHLIDHFFTITSMEDDEIEYTEDPGIRKELQDMILNRDYLFLIYTE</sequence>
<dbReference type="AlphaFoldDB" id="A0A066RT54"/>
<protein>
    <recommendedName>
        <fullName evidence="3">DUF4253 domain-containing protein</fullName>
    </recommendedName>
</protein>
<evidence type="ECO:0000313" key="2">
    <source>
        <dbReference type="Proteomes" id="UP000027192"/>
    </source>
</evidence>
<keyword evidence="2" id="KW-1185">Reference proteome</keyword>
<evidence type="ECO:0000313" key="1">
    <source>
        <dbReference type="EMBL" id="KDM93539.1"/>
    </source>
</evidence>
<organism evidence="1 2">
    <name type="scientific">Photobacterium galatheae</name>
    <dbReference type="NCBI Taxonomy" id="1654360"/>
    <lineage>
        <taxon>Bacteria</taxon>
        <taxon>Pseudomonadati</taxon>
        <taxon>Pseudomonadota</taxon>
        <taxon>Gammaproteobacteria</taxon>
        <taxon>Vibrionales</taxon>
        <taxon>Vibrionaceae</taxon>
        <taxon>Photobacterium</taxon>
    </lineage>
</organism>
<dbReference type="OrthoDB" id="7595245at2"/>
<comment type="caution">
    <text evidence="1">The sequence shown here is derived from an EMBL/GenBank/DDBJ whole genome shotgun (WGS) entry which is preliminary data.</text>
</comment>
<proteinExistence type="predicted"/>
<name>A0A066RT54_9GAMM</name>
<reference evidence="1 2" key="1">
    <citation type="submission" date="2014-04" db="EMBL/GenBank/DDBJ databases">
        <title>Draft genome sequence of Photobacterium halotolerans S2753: a solonamide, ngercheumicin and holomycin producer.</title>
        <authorList>
            <person name="Machado H.R."/>
            <person name="Gram L."/>
        </authorList>
    </citation>
    <scope>NUCLEOTIDE SEQUENCE [LARGE SCALE GENOMIC DNA]</scope>
    <source>
        <strain evidence="1 2">S2753</strain>
    </source>
</reference>
<accession>A0A066RT54</accession>
<evidence type="ECO:0008006" key="3">
    <source>
        <dbReference type="Google" id="ProtNLM"/>
    </source>
</evidence>
<dbReference type="Proteomes" id="UP000027192">
    <property type="component" value="Unassembled WGS sequence"/>
</dbReference>
<dbReference type="RefSeq" id="WP_036747510.1">
    <property type="nucleotide sequence ID" value="NZ_JAGSGC010000021.1"/>
</dbReference>
<dbReference type="EMBL" id="JMIB01000001">
    <property type="protein sequence ID" value="KDM93539.1"/>
    <property type="molecule type" value="Genomic_DNA"/>
</dbReference>